<sequence length="511" mass="54865">MTDIEATKRRRSGRREKLAQRSAPPKENPCPPGQQGGQYRPLSDADCQNIYDTALRLLDDLGMGEVPDYLRDQLVAHGARVKGYRVQLPPALVQKAIAAAPGRFTLNGRDPARSIEVGGDRVHFGTGGAAVQILDVETGDYRPTTLQDLYDFTRLQDGLDNVSWFTRCCVASDMPGEWLLDLNTVYALLRGTTRPVATSFTLAEHVSPIIDMVELADGAGSFQRNPWIKAHISPVISPMRFGEDAVAVALECIRHNIPISCITAAQSGATAPATLAGFLAQSLAETLASLVMVHVYAPGYPMVFSNWPLVIDLRTGAFCGGGGEISVMNAASAQISNWLGLVSGVASSMTDAKALDAQYGMEKGISAMAAGLAGGNLIYESAGMSASLLGASFEAFLLDNDMLAHIYRALRGVEVSQDTLGYDAIVDAVLGEGHFLGGMQTMGAMERDYFYPAMADRDAPITWSEKGRQDAWSRANAQVRDLLAKPDPGYLDAATDKRIRDKFDIRLGAAG</sequence>
<dbReference type="Pfam" id="PF06253">
    <property type="entry name" value="MTTB"/>
    <property type="match status" value="1"/>
</dbReference>
<reference evidence="6" key="1">
    <citation type="submission" date="2015-09" db="EMBL/GenBank/DDBJ databases">
        <authorList>
            <person name="Rodrigo-Torres Lidia"/>
            <person name="Arahal R.David."/>
        </authorList>
    </citation>
    <scope>NUCLEOTIDE SEQUENCE [LARGE SCALE GENOMIC DNA]</scope>
    <source>
        <strain evidence="6">CECT 7735</strain>
    </source>
</reference>
<evidence type="ECO:0000256" key="1">
    <source>
        <dbReference type="ARBA" id="ARBA00007137"/>
    </source>
</evidence>
<keyword evidence="3 5" id="KW-0808">Transferase</keyword>
<comment type="similarity">
    <text evidence="1">Belongs to the trimethylamine methyltransferase family.</text>
</comment>
<evidence type="ECO:0000313" key="6">
    <source>
        <dbReference type="Proteomes" id="UP000051870"/>
    </source>
</evidence>
<accession>A0A0P1I9A9</accession>
<proteinExistence type="inferred from homology"/>
<dbReference type="InterPro" id="IPR038601">
    <property type="entry name" value="MttB-like_sf"/>
</dbReference>
<name>A0A0P1I9A9_9RHOB</name>
<dbReference type="EMBL" id="CYTW01000002">
    <property type="protein sequence ID" value="CUJ99384.1"/>
    <property type="molecule type" value="Genomic_DNA"/>
</dbReference>
<dbReference type="GeneID" id="83881224"/>
<dbReference type="GO" id="GO:0015948">
    <property type="term" value="P:methanogenesis"/>
    <property type="evidence" value="ECO:0007669"/>
    <property type="project" value="InterPro"/>
</dbReference>
<keyword evidence="2 5" id="KW-0489">Methyltransferase</keyword>
<evidence type="ECO:0000256" key="4">
    <source>
        <dbReference type="SAM" id="MobiDB-lite"/>
    </source>
</evidence>
<feature type="region of interest" description="Disordered" evidence="4">
    <location>
        <begin position="1"/>
        <end position="43"/>
    </location>
</feature>
<protein>
    <submittedName>
        <fullName evidence="5">Trimethylamine:corrinoid methyltransferase</fullName>
    </submittedName>
</protein>
<evidence type="ECO:0000256" key="3">
    <source>
        <dbReference type="ARBA" id="ARBA00022679"/>
    </source>
</evidence>
<dbReference type="RefSeq" id="WP_058311386.1">
    <property type="nucleotide sequence ID" value="NZ_CYTW01000002.1"/>
</dbReference>
<gene>
    <name evidence="5" type="ORF">PH7735_02196</name>
</gene>
<dbReference type="GO" id="GO:0032259">
    <property type="term" value="P:methylation"/>
    <property type="evidence" value="ECO:0007669"/>
    <property type="project" value="UniProtKB-KW"/>
</dbReference>
<organism evidence="5 6">
    <name type="scientific">Shimia thalassica</name>
    <dbReference type="NCBI Taxonomy" id="1715693"/>
    <lineage>
        <taxon>Bacteria</taxon>
        <taxon>Pseudomonadati</taxon>
        <taxon>Pseudomonadota</taxon>
        <taxon>Alphaproteobacteria</taxon>
        <taxon>Rhodobacterales</taxon>
        <taxon>Roseobacteraceae</taxon>
    </lineage>
</organism>
<dbReference type="Proteomes" id="UP000051870">
    <property type="component" value="Unassembled WGS sequence"/>
</dbReference>
<dbReference type="Gene3D" id="3.20.20.480">
    <property type="entry name" value="Trimethylamine methyltransferase-like"/>
    <property type="match status" value="1"/>
</dbReference>
<evidence type="ECO:0000313" key="5">
    <source>
        <dbReference type="EMBL" id="CUJ99384.1"/>
    </source>
</evidence>
<dbReference type="GO" id="GO:0008168">
    <property type="term" value="F:methyltransferase activity"/>
    <property type="evidence" value="ECO:0007669"/>
    <property type="project" value="UniProtKB-KW"/>
</dbReference>
<keyword evidence="6" id="KW-1185">Reference proteome</keyword>
<dbReference type="AlphaFoldDB" id="A0A0P1I9A9"/>
<dbReference type="InterPro" id="IPR010426">
    <property type="entry name" value="MTTB_MeTrfase"/>
</dbReference>
<evidence type="ECO:0000256" key="2">
    <source>
        <dbReference type="ARBA" id="ARBA00022603"/>
    </source>
</evidence>
<dbReference type="STRING" id="1715693.PH7735_02196"/>